<dbReference type="InterPro" id="IPR013128">
    <property type="entry name" value="Peptidase_C1A"/>
</dbReference>
<dbReference type="InterPro" id="IPR038765">
    <property type="entry name" value="Papain-like_cys_pep_sf"/>
</dbReference>
<evidence type="ECO:0000256" key="1">
    <source>
        <dbReference type="ARBA" id="ARBA00008455"/>
    </source>
</evidence>
<dbReference type="PRINTS" id="PR00705">
    <property type="entry name" value="PAPAIN"/>
</dbReference>
<gene>
    <name evidence="5" type="ORF">Ae201684_003353</name>
</gene>
<dbReference type="Gene3D" id="3.90.70.10">
    <property type="entry name" value="Cysteine proteinases"/>
    <property type="match status" value="1"/>
</dbReference>
<dbReference type="Proteomes" id="UP000481153">
    <property type="component" value="Unassembled WGS sequence"/>
</dbReference>
<proteinExistence type="inferred from homology"/>
<protein>
    <recommendedName>
        <fullName evidence="4">Peptidase C1A papain C-terminal domain-containing protein</fullName>
    </recommendedName>
</protein>
<reference evidence="5 6" key="1">
    <citation type="submission" date="2019-07" db="EMBL/GenBank/DDBJ databases">
        <title>Genomics analysis of Aphanomyces spp. identifies a new class of oomycete effector associated with host adaptation.</title>
        <authorList>
            <person name="Gaulin E."/>
        </authorList>
    </citation>
    <scope>NUCLEOTIDE SEQUENCE [LARGE SCALE GENOMIC DNA]</scope>
    <source>
        <strain evidence="5 6">ATCC 201684</strain>
    </source>
</reference>
<name>A0A6G0XMS8_9STRA</name>
<feature type="domain" description="Peptidase C1A papain C-terminal" evidence="4">
    <location>
        <begin position="124"/>
        <end position="339"/>
    </location>
</feature>
<dbReference type="Pfam" id="PF00112">
    <property type="entry name" value="Peptidase_C1"/>
    <property type="match status" value="1"/>
</dbReference>
<dbReference type="VEuPathDB" id="FungiDB:AeMF1_001388"/>
<dbReference type="SUPFAM" id="SSF54001">
    <property type="entry name" value="Cysteine proteinases"/>
    <property type="match status" value="1"/>
</dbReference>
<dbReference type="PROSITE" id="PS00139">
    <property type="entry name" value="THIOL_PROTEASE_CYS"/>
    <property type="match status" value="1"/>
</dbReference>
<dbReference type="GO" id="GO:0006508">
    <property type="term" value="P:proteolysis"/>
    <property type="evidence" value="ECO:0007669"/>
    <property type="project" value="InterPro"/>
</dbReference>
<dbReference type="InterPro" id="IPR039417">
    <property type="entry name" value="Peptidase_C1A_papain-like"/>
</dbReference>
<organism evidence="5 6">
    <name type="scientific">Aphanomyces euteiches</name>
    <dbReference type="NCBI Taxonomy" id="100861"/>
    <lineage>
        <taxon>Eukaryota</taxon>
        <taxon>Sar</taxon>
        <taxon>Stramenopiles</taxon>
        <taxon>Oomycota</taxon>
        <taxon>Saprolegniomycetes</taxon>
        <taxon>Saprolegniales</taxon>
        <taxon>Verrucalvaceae</taxon>
        <taxon>Aphanomyces</taxon>
    </lineage>
</organism>
<sequence length="341" mass="36214">MFSPLSLAVLSFAAAVDAMSAAETTVLTSELEAWKASPAGQTALAHGFLPRTESTNEELKRFANTKRNVERLNRLHPNATFTMSSPFSLLTTDEFKAILGRLHPSSQRSAFRAESELTLSQDPPAATLDWTASGCVGAVQQQGQCGSCWAFATVLAVESSMCLASPSKTLVKLSEQQLTSCDKTEGNSGCQGGYPTNAIKYVASTGICLLKDYPYVSGSSTQDETCKTSCTKQSTGVKQSIAVAPGDAGMLTALQGRPIVVGVAAGNDEWKQYSGGVLNSCSSTELDHAVVAVGYTDTEWKIQNSWGTSWGDKGFMRLQRTTQDSKGTCGVTSDACYPSME</sequence>
<dbReference type="EMBL" id="VJMJ01000036">
    <property type="protein sequence ID" value="KAF0741683.1"/>
    <property type="molecule type" value="Genomic_DNA"/>
</dbReference>
<dbReference type="GO" id="GO:0008234">
    <property type="term" value="F:cysteine-type peptidase activity"/>
    <property type="evidence" value="ECO:0007669"/>
    <property type="project" value="InterPro"/>
</dbReference>
<dbReference type="PANTHER" id="PTHR12411">
    <property type="entry name" value="CYSTEINE PROTEASE FAMILY C1-RELATED"/>
    <property type="match status" value="1"/>
</dbReference>
<evidence type="ECO:0000256" key="3">
    <source>
        <dbReference type="SAM" id="SignalP"/>
    </source>
</evidence>
<keyword evidence="3" id="KW-0732">Signal</keyword>
<dbReference type="CDD" id="cd02248">
    <property type="entry name" value="Peptidase_C1A"/>
    <property type="match status" value="1"/>
</dbReference>
<dbReference type="AlphaFoldDB" id="A0A6G0XMS8"/>
<accession>A0A6G0XMS8</accession>
<dbReference type="InterPro" id="IPR000668">
    <property type="entry name" value="Peptidase_C1A_C"/>
</dbReference>
<comment type="caution">
    <text evidence="5">The sequence shown here is derived from an EMBL/GenBank/DDBJ whole genome shotgun (WGS) entry which is preliminary data.</text>
</comment>
<feature type="chain" id="PRO_5026066508" description="Peptidase C1A papain C-terminal domain-containing protein" evidence="3">
    <location>
        <begin position="19"/>
        <end position="341"/>
    </location>
</feature>
<keyword evidence="2" id="KW-0865">Zymogen</keyword>
<keyword evidence="6" id="KW-1185">Reference proteome</keyword>
<comment type="similarity">
    <text evidence="1">Belongs to the peptidase C1 family.</text>
</comment>
<evidence type="ECO:0000313" key="6">
    <source>
        <dbReference type="Proteomes" id="UP000481153"/>
    </source>
</evidence>
<dbReference type="InterPro" id="IPR000169">
    <property type="entry name" value="Pept_cys_AS"/>
</dbReference>
<feature type="signal peptide" evidence="3">
    <location>
        <begin position="1"/>
        <end position="18"/>
    </location>
</feature>
<evidence type="ECO:0000256" key="2">
    <source>
        <dbReference type="ARBA" id="ARBA00023145"/>
    </source>
</evidence>
<evidence type="ECO:0000313" key="5">
    <source>
        <dbReference type="EMBL" id="KAF0741683.1"/>
    </source>
</evidence>
<dbReference type="SMART" id="SM00645">
    <property type="entry name" value="Pept_C1"/>
    <property type="match status" value="1"/>
</dbReference>
<evidence type="ECO:0000259" key="4">
    <source>
        <dbReference type="SMART" id="SM00645"/>
    </source>
</evidence>